<protein>
    <submittedName>
        <fullName evidence="8">Meiosis-specific with OB domain-containing protein-like</fullName>
    </submittedName>
</protein>
<dbReference type="SUPFAM" id="SSF50249">
    <property type="entry name" value="Nucleic acid-binding proteins"/>
    <property type="match status" value="2"/>
</dbReference>
<evidence type="ECO:0000259" key="6">
    <source>
        <dbReference type="Pfam" id="PF24903"/>
    </source>
</evidence>
<dbReference type="PANTHER" id="PTHR21166:SF2">
    <property type="entry name" value="CELL DIVISION CONTROL PROTEIN 24 OB DOMAIN-CONTAINING PROTEIN-RELATED"/>
    <property type="match status" value="1"/>
</dbReference>
<dbReference type="GeneID" id="102803727"/>
<evidence type="ECO:0000256" key="4">
    <source>
        <dbReference type="SAM" id="MobiDB-lite"/>
    </source>
</evidence>
<proteinExistence type="inferred from homology"/>
<feature type="transmembrane region" description="Helical" evidence="5">
    <location>
        <begin position="334"/>
        <end position="357"/>
    </location>
</feature>
<keyword evidence="1" id="KW-0238">DNA-binding</keyword>
<dbReference type="RefSeq" id="XP_006817110.1">
    <property type="nucleotide sequence ID" value="XM_006817047.1"/>
</dbReference>
<dbReference type="Gene3D" id="2.40.50.140">
    <property type="entry name" value="Nucleic acid-binding proteins"/>
    <property type="match status" value="2"/>
</dbReference>
<keyword evidence="2" id="KW-0469">Meiosis</keyword>
<evidence type="ECO:0000313" key="8">
    <source>
        <dbReference type="RefSeq" id="XP_006817110.1"/>
    </source>
</evidence>
<keyword evidence="7" id="KW-1185">Reference proteome</keyword>
<dbReference type="InterPro" id="IPR052469">
    <property type="entry name" value="MEIOB"/>
</dbReference>
<dbReference type="Pfam" id="PF24903">
    <property type="entry name" value="OB_MEIOB_N"/>
    <property type="match status" value="1"/>
</dbReference>
<dbReference type="PANTHER" id="PTHR21166">
    <property type="entry name" value="CELL DIVISION CONTROL PROTEIN 24 OB DOMAIN-CONTAINING PROTEIN-RELATED"/>
    <property type="match status" value="1"/>
</dbReference>
<gene>
    <name evidence="8" type="primary">LOC102803727</name>
</gene>
<feature type="region of interest" description="Disordered" evidence="4">
    <location>
        <begin position="1"/>
        <end position="34"/>
    </location>
</feature>
<evidence type="ECO:0000256" key="5">
    <source>
        <dbReference type="SAM" id="Phobius"/>
    </source>
</evidence>
<sequence length="494" mass="55642">MSWSGGYENQFGTQNTWPDGTTITGRNANQGNNATVRRTMLRELSPGMPNTVLVGVVITKQSVRSFPSKKNIGTENFLMSFTLRDTPTEFINATCWGNERHIRELSNTFKIGDIIEVQNPHVQSKPPGELADKYGPWTPLGVEINISETRSTVVHYSGWDFANFNSIQHIPVKESNDYYTLADVITNGQNLHGQHINLLALVREMGIPKDLVTKTGRQTKRCEIKLLDETCPLFTLMFWDEENIEYAQTWNVKDTVIFAADVRVSFDDFRKTMIATVDSKTIFTVNPDTREAHSLYTYGKTYNFEEENLNEGSSAGKDPEFEVLLNLMSLNMNYLLTLCIIFFFSTLVANITDVYTIQQVKNKFATKSEFNIAPEYGIIYALISSMNIDAGISTAVSVKCSQCKFRIDRATGGCKNRECPASVTGDVTTLMSYDVLLSVSDHTGTYHNCRLSGSVAEMMFGYPIFQPHFDNQKPILRILSCNLADPYEAVKYIQ</sequence>
<name>A0ABM0MAR9_SACKO</name>
<keyword evidence="5" id="KW-0812">Transmembrane</keyword>
<reference evidence="8" key="1">
    <citation type="submission" date="2025-08" db="UniProtKB">
        <authorList>
            <consortium name="RefSeq"/>
        </authorList>
    </citation>
    <scope>IDENTIFICATION</scope>
    <source>
        <tissue evidence="8">Testes</tissue>
    </source>
</reference>
<accession>A0ABM0MAR9</accession>
<keyword evidence="5" id="KW-0472">Membrane</keyword>
<evidence type="ECO:0000256" key="2">
    <source>
        <dbReference type="ARBA" id="ARBA00023254"/>
    </source>
</evidence>
<keyword evidence="5" id="KW-1133">Transmembrane helix</keyword>
<dbReference type="InterPro" id="IPR012340">
    <property type="entry name" value="NA-bd_OB-fold"/>
</dbReference>
<feature type="domain" description="MEIOB-like N-terminal" evidence="6">
    <location>
        <begin position="36"/>
        <end position="173"/>
    </location>
</feature>
<feature type="compositionally biased region" description="Polar residues" evidence="4">
    <location>
        <begin position="10"/>
        <end position="34"/>
    </location>
</feature>
<evidence type="ECO:0000313" key="7">
    <source>
        <dbReference type="Proteomes" id="UP000694865"/>
    </source>
</evidence>
<comment type="similarity">
    <text evidence="3">Belongs to the MEIOB family.</text>
</comment>
<organism evidence="7 8">
    <name type="scientific">Saccoglossus kowalevskii</name>
    <name type="common">Acorn worm</name>
    <dbReference type="NCBI Taxonomy" id="10224"/>
    <lineage>
        <taxon>Eukaryota</taxon>
        <taxon>Metazoa</taxon>
        <taxon>Hemichordata</taxon>
        <taxon>Enteropneusta</taxon>
        <taxon>Harrimaniidae</taxon>
        <taxon>Saccoglossus</taxon>
    </lineage>
</organism>
<dbReference type="InterPro" id="IPR056880">
    <property type="entry name" value="OB_MEIOB_N"/>
</dbReference>
<dbReference type="Proteomes" id="UP000694865">
    <property type="component" value="Unplaced"/>
</dbReference>
<evidence type="ECO:0000256" key="1">
    <source>
        <dbReference type="ARBA" id="ARBA00023125"/>
    </source>
</evidence>
<evidence type="ECO:0000256" key="3">
    <source>
        <dbReference type="ARBA" id="ARBA00038329"/>
    </source>
</evidence>